<accession>I3EIH5</accession>
<dbReference type="EMBL" id="GL870877">
    <property type="protein sequence ID" value="EIJ89022.1"/>
    <property type="molecule type" value="Genomic_DNA"/>
</dbReference>
<protein>
    <submittedName>
        <fullName evidence="2">Uncharacterized protein</fullName>
    </submittedName>
</protein>
<organism evidence="2 3">
    <name type="scientific">Nematocida parisii (strain ERTm3)</name>
    <name type="common">Nematode killer fungus</name>
    <dbReference type="NCBI Taxonomy" id="935791"/>
    <lineage>
        <taxon>Eukaryota</taxon>
        <taxon>Fungi</taxon>
        <taxon>Fungi incertae sedis</taxon>
        <taxon>Microsporidia</taxon>
        <taxon>Nematocida</taxon>
    </lineage>
</organism>
<keyword evidence="3" id="KW-1185">Reference proteome</keyword>
<dbReference type="OrthoDB" id="2188114at2759"/>
<keyword evidence="1" id="KW-0732">Signal</keyword>
<dbReference type="VEuPathDB" id="MicrosporidiaDB:NEQG_00841"/>
<proteinExistence type="predicted"/>
<dbReference type="OMA" id="MDRIDIN"/>
<evidence type="ECO:0000256" key="1">
    <source>
        <dbReference type="SAM" id="SignalP"/>
    </source>
</evidence>
<feature type="signal peptide" evidence="1">
    <location>
        <begin position="1"/>
        <end position="18"/>
    </location>
</feature>
<dbReference type="HOGENOM" id="CLU_009683_3_0_1"/>
<feature type="chain" id="PRO_5003670631" evidence="1">
    <location>
        <begin position="19"/>
        <end position="923"/>
    </location>
</feature>
<gene>
    <name evidence="2" type="ORF">NEQG_00841</name>
</gene>
<dbReference type="AlphaFoldDB" id="I3EIH5"/>
<name>I3EIH5_NEMP3</name>
<evidence type="ECO:0000313" key="2">
    <source>
        <dbReference type="EMBL" id="EIJ89022.1"/>
    </source>
</evidence>
<sequence>MKNNMIIKLLLMIYTVCARLDLYDIKTLGERVVIQKDNLLIHPDGPLSPLRGYIMHRSGYMYNKRFYSPEIDTEYQLKKTDKATESGKSIYTYTRTPVNDIAYKNIYTDAVTNNYLIRFHTQLINMFPSTDKSLSITAGRPDALYSFLIKDEVQPQCMYILAAFFLLSEQVDIPILTGKKKEKERRLVLKSVDGKDTYINQSLVLCEDEKELPTEQENYHTEAVGVINFLKDYAEIRIKQLEKKRGYIEPSTYEQFMTGRFLNTPKFLVQSYIYEFIDTPNRYIEFVEAVYTILTDQIENNTSIKKKIKDVYKGLLKNYFIKKDELPYVTNHIDHILNLRRAKDSCKISPFIDSSQLPAYVQVKAYDRKNEKEIGDITQKYSNCVEVSILGIVCCLLYDLNNRVYTTDHLPNKKETEPLKEFFKDYPKPMESISYKMQQDWCRVVAGLPNDKIVYLKKRGNELESSLLNVLYVISEITGNKEEVLKEIKSIEDKCRPKNSYKKEFNIKENLTNIFIELSNNKNLEIDSKKFTVDKRKKDKKHDLFGEFHLLYIFEEIKAGVSVDICSCHAILDIVGDLLLKKQKIAIKTKLTEIQNIYSNSEKYTACIIRQYINIELNKMKNKCKSQSFLPSEQIQETIRNNHDNINDIFLCGMILSVREKAASVGYFLSIYLKNTQPKNNPLVRFTNNLIGSTLLNDLITRKNMLIYCMYNSDGKDYYSRVEECWEEVSSCSVIHLIKTMNNTLLGPTHSYDISFECFIKAMRAIGRADERYNINNFSSIFIMVIKNLSKKTDDPTKTFSELLGVIYELVMQPDSSNMFYICLKWVVDVIISNIEDKKDTINILMDRIDINYVLNSDNRWDKQFISHSYILKHLNNNRSLLCDGYDSESVNKYDSIIKKISKFIKPNKKGFFQQAIESVICK</sequence>
<evidence type="ECO:0000313" key="3">
    <source>
        <dbReference type="Proteomes" id="UP000002872"/>
    </source>
</evidence>
<dbReference type="Proteomes" id="UP000002872">
    <property type="component" value="Unassembled WGS sequence"/>
</dbReference>
<reference evidence="2" key="1">
    <citation type="submission" date="2011-01" db="EMBL/GenBank/DDBJ databases">
        <title>The Genome Sequence of Nematocida parisii strain ERTm3.</title>
        <authorList>
            <consortium name="The Broad Institute Genome Sequencing Platform"/>
            <consortium name="The Broad Institute Genome Sequencing Center for Infectious Disease"/>
            <person name="Cuomo C."/>
            <person name="Troemel E."/>
            <person name="Young S.K."/>
            <person name="Zeng Q."/>
            <person name="Gargeya S."/>
            <person name="Fitzgerald M."/>
            <person name="Haas B."/>
            <person name="Abouelleil A."/>
            <person name="Alvarado L."/>
            <person name="Arachchi H.M."/>
            <person name="Berlin A."/>
            <person name="Chapman S.B."/>
            <person name="Gearin G."/>
            <person name="Goldberg J."/>
            <person name="Griggs A."/>
            <person name="Gujja S."/>
            <person name="Hansen M."/>
            <person name="Heiman D."/>
            <person name="Howarth C."/>
            <person name="Larimer J."/>
            <person name="Lui A."/>
            <person name="MacDonald P.J.P."/>
            <person name="McCowen C."/>
            <person name="Montmayeur A."/>
            <person name="Murphy C."/>
            <person name="Neiman D."/>
            <person name="Pearson M."/>
            <person name="Priest M."/>
            <person name="Roberts A."/>
            <person name="Saif S."/>
            <person name="Shea T."/>
            <person name="Sisk P."/>
            <person name="Stolte C."/>
            <person name="Sykes S."/>
            <person name="Wortman J."/>
            <person name="Nusbaum C."/>
            <person name="Birren B."/>
        </authorList>
    </citation>
    <scope>NUCLEOTIDE SEQUENCE</scope>
    <source>
        <strain evidence="2">ERTm3</strain>
    </source>
</reference>
<dbReference type="InParanoid" id="I3EIH5"/>